<sequence length="439" mass="49770">PHLFCDSTPVHSSRHSLIFSRRFNAPQQPPNATMSDNLAWTSDFDKFLAELDTENYANDTSFMELLDPTGYYDFGHVDDGALGAADPLDPLSFGIAPHRLMWPADEIMHHCSPDDGNDLTLSLASASVQNDSKPLETASTASVERTAAKAHLTCAECGQFCRGVYHLEWHARQHNHKAYLCPVQGCGQEFVSNRERDAHQRRPHLEGHERIEMGHPFACVECSVEFRNKSKLQEHANEAQHNPFACSCGKDFARLDVLNRHLDSMGTDLPKFPCQFCKSHRGENGFRRRDHLLQHVRGYHKFEAEGKIGDIMPSRRGKYQTPPVCHFTDCPHHRDSKFKSLSREEQTRSKPFETQSEYTKHMKNAHDFTQYPCTVRGCSKTGAKGYAREKDLIKHRKKDHPEAGTYVPAMRDISIACPKCLKRFGPNSGPSHIIFCRGL</sequence>
<comment type="caution">
    <text evidence="10">The sequence shown here is derived from an EMBL/GenBank/DDBJ whole genome shotgun (WGS) entry which is preliminary data.</text>
</comment>
<keyword evidence="7" id="KW-0539">Nucleus</keyword>
<dbReference type="PANTHER" id="PTHR46179:SF13">
    <property type="entry name" value="C2H2-TYPE DOMAIN-CONTAINING PROTEIN"/>
    <property type="match status" value="1"/>
</dbReference>
<keyword evidence="4" id="KW-0862">Zinc</keyword>
<evidence type="ECO:0000256" key="5">
    <source>
        <dbReference type="ARBA" id="ARBA00023015"/>
    </source>
</evidence>
<keyword evidence="5" id="KW-0805">Transcription regulation</keyword>
<organism evidence="10 11">
    <name type="scientific">Colletotrichum cuscutae</name>
    <dbReference type="NCBI Taxonomy" id="1209917"/>
    <lineage>
        <taxon>Eukaryota</taxon>
        <taxon>Fungi</taxon>
        <taxon>Dikarya</taxon>
        <taxon>Ascomycota</taxon>
        <taxon>Pezizomycotina</taxon>
        <taxon>Sordariomycetes</taxon>
        <taxon>Hypocreomycetidae</taxon>
        <taxon>Glomerellales</taxon>
        <taxon>Glomerellaceae</taxon>
        <taxon>Colletotrichum</taxon>
        <taxon>Colletotrichum acutatum species complex</taxon>
    </lineage>
</organism>
<dbReference type="GO" id="GO:0006357">
    <property type="term" value="P:regulation of transcription by RNA polymerase II"/>
    <property type="evidence" value="ECO:0007669"/>
    <property type="project" value="TreeGrafter"/>
</dbReference>
<dbReference type="GO" id="GO:0008270">
    <property type="term" value="F:zinc ion binding"/>
    <property type="evidence" value="ECO:0007669"/>
    <property type="project" value="UniProtKB-KW"/>
</dbReference>
<evidence type="ECO:0000256" key="8">
    <source>
        <dbReference type="PROSITE-ProRule" id="PRU00042"/>
    </source>
</evidence>
<evidence type="ECO:0000256" key="3">
    <source>
        <dbReference type="ARBA" id="ARBA00022771"/>
    </source>
</evidence>
<dbReference type="Gene3D" id="3.30.160.60">
    <property type="entry name" value="Classic Zinc Finger"/>
    <property type="match status" value="2"/>
</dbReference>
<dbReference type="AlphaFoldDB" id="A0AAI9US13"/>
<protein>
    <recommendedName>
        <fullName evidence="9">C2H2-type domain-containing protein</fullName>
    </recommendedName>
</protein>
<evidence type="ECO:0000256" key="4">
    <source>
        <dbReference type="ARBA" id="ARBA00022833"/>
    </source>
</evidence>
<comment type="subcellular location">
    <subcellularLocation>
        <location evidence="1">Nucleus</location>
    </subcellularLocation>
</comment>
<dbReference type="PROSITE" id="PS50157">
    <property type="entry name" value="ZINC_FINGER_C2H2_2"/>
    <property type="match status" value="2"/>
</dbReference>
<keyword evidence="6" id="KW-0804">Transcription</keyword>
<evidence type="ECO:0000313" key="10">
    <source>
        <dbReference type="EMBL" id="KAK1463640.1"/>
    </source>
</evidence>
<reference evidence="10" key="1">
    <citation type="submission" date="2016-11" db="EMBL/GenBank/DDBJ databases">
        <title>The genome sequence of Colletotrichum cuscutae.</title>
        <authorList>
            <person name="Baroncelli R."/>
        </authorList>
    </citation>
    <scope>NUCLEOTIDE SEQUENCE</scope>
    <source>
        <strain evidence="10">IMI 304802</strain>
    </source>
</reference>
<dbReference type="SMART" id="SM00355">
    <property type="entry name" value="ZnF_C2H2"/>
    <property type="match status" value="6"/>
</dbReference>
<feature type="domain" description="C2H2-type" evidence="9">
    <location>
        <begin position="217"/>
        <end position="241"/>
    </location>
</feature>
<dbReference type="InterPro" id="IPR051061">
    <property type="entry name" value="Zinc_finger_trans_reg"/>
</dbReference>
<dbReference type="GO" id="GO:0005634">
    <property type="term" value="C:nucleus"/>
    <property type="evidence" value="ECO:0007669"/>
    <property type="project" value="UniProtKB-SubCell"/>
</dbReference>
<evidence type="ECO:0000256" key="2">
    <source>
        <dbReference type="ARBA" id="ARBA00022723"/>
    </source>
</evidence>
<dbReference type="EMBL" id="MPDP01000267">
    <property type="protein sequence ID" value="KAK1463640.1"/>
    <property type="molecule type" value="Genomic_DNA"/>
</dbReference>
<evidence type="ECO:0000256" key="6">
    <source>
        <dbReference type="ARBA" id="ARBA00023163"/>
    </source>
</evidence>
<dbReference type="Proteomes" id="UP001239213">
    <property type="component" value="Unassembled WGS sequence"/>
</dbReference>
<evidence type="ECO:0000313" key="11">
    <source>
        <dbReference type="Proteomes" id="UP001239213"/>
    </source>
</evidence>
<proteinExistence type="predicted"/>
<name>A0AAI9US13_9PEZI</name>
<dbReference type="InterPro" id="IPR013087">
    <property type="entry name" value="Znf_C2H2_type"/>
</dbReference>
<evidence type="ECO:0000256" key="1">
    <source>
        <dbReference type="ARBA" id="ARBA00004123"/>
    </source>
</evidence>
<dbReference type="PANTHER" id="PTHR46179">
    <property type="entry name" value="ZINC FINGER PROTEIN"/>
    <property type="match status" value="1"/>
</dbReference>
<dbReference type="PROSITE" id="PS00028">
    <property type="entry name" value="ZINC_FINGER_C2H2_1"/>
    <property type="match status" value="3"/>
</dbReference>
<gene>
    <name evidence="10" type="ORF">CCUS01_08328</name>
</gene>
<evidence type="ECO:0000256" key="7">
    <source>
        <dbReference type="ARBA" id="ARBA00023242"/>
    </source>
</evidence>
<feature type="domain" description="C2H2-type" evidence="9">
    <location>
        <begin position="179"/>
        <end position="209"/>
    </location>
</feature>
<keyword evidence="11" id="KW-1185">Reference proteome</keyword>
<keyword evidence="3 8" id="KW-0863">Zinc-finger</keyword>
<keyword evidence="2" id="KW-0479">Metal-binding</keyword>
<dbReference type="SUPFAM" id="SSF57667">
    <property type="entry name" value="beta-beta-alpha zinc fingers"/>
    <property type="match status" value="1"/>
</dbReference>
<feature type="non-terminal residue" evidence="10">
    <location>
        <position position="1"/>
    </location>
</feature>
<accession>A0AAI9US13</accession>
<dbReference type="InterPro" id="IPR036236">
    <property type="entry name" value="Znf_C2H2_sf"/>
</dbReference>
<evidence type="ECO:0000259" key="9">
    <source>
        <dbReference type="PROSITE" id="PS50157"/>
    </source>
</evidence>